<proteinExistence type="inferred from homology"/>
<reference evidence="7" key="1">
    <citation type="journal article" date="2017" name="Nat. Microbiol.">
        <title>Global analysis of biosynthetic gene clusters reveals vast potential of secondary metabolite production in Penicillium species.</title>
        <authorList>
            <person name="Nielsen J.C."/>
            <person name="Grijseels S."/>
            <person name="Prigent S."/>
            <person name="Ji B."/>
            <person name="Dainat J."/>
            <person name="Nielsen K.F."/>
            <person name="Frisvad J.C."/>
            <person name="Workman M."/>
            <person name="Nielsen J."/>
        </authorList>
    </citation>
    <scope>NUCLEOTIDE SEQUENCE [LARGE SCALE GENOMIC DNA]</scope>
    <source>
        <strain evidence="7">IBT 29486</strain>
    </source>
</reference>
<name>A0A1V6S8H8_9EURO</name>
<evidence type="ECO:0000256" key="3">
    <source>
        <dbReference type="ARBA" id="ARBA00023002"/>
    </source>
</evidence>
<keyword evidence="4" id="KW-0472">Membrane</keyword>
<dbReference type="GO" id="GO:0016491">
    <property type="term" value="F:oxidoreductase activity"/>
    <property type="evidence" value="ECO:0007669"/>
    <property type="project" value="UniProtKB-KW"/>
</dbReference>
<dbReference type="InterPro" id="IPR000719">
    <property type="entry name" value="Prot_kinase_dom"/>
</dbReference>
<dbReference type="GO" id="GO:0004672">
    <property type="term" value="F:protein kinase activity"/>
    <property type="evidence" value="ECO:0007669"/>
    <property type="project" value="InterPro"/>
</dbReference>
<dbReference type="STRING" id="29845.A0A1V6S8H8"/>
<dbReference type="SUPFAM" id="SSF56112">
    <property type="entry name" value="Protein kinase-like (PK-like)"/>
    <property type="match status" value="1"/>
</dbReference>
<evidence type="ECO:0000313" key="7">
    <source>
        <dbReference type="Proteomes" id="UP000191518"/>
    </source>
</evidence>
<dbReference type="PANTHER" id="PTHR24320">
    <property type="entry name" value="RETINOL DEHYDROGENASE"/>
    <property type="match status" value="1"/>
</dbReference>
<dbReference type="InterPro" id="IPR002347">
    <property type="entry name" value="SDR_fam"/>
</dbReference>
<dbReference type="GO" id="GO:0005524">
    <property type="term" value="F:ATP binding"/>
    <property type="evidence" value="ECO:0007669"/>
    <property type="project" value="InterPro"/>
</dbReference>
<gene>
    <name evidence="6" type="ORF">PENVUL_c005G06199</name>
</gene>
<dbReference type="Pfam" id="PF00106">
    <property type="entry name" value="adh_short"/>
    <property type="match status" value="1"/>
</dbReference>
<dbReference type="AlphaFoldDB" id="A0A1V6S8H8"/>
<evidence type="ECO:0000256" key="4">
    <source>
        <dbReference type="SAM" id="Phobius"/>
    </source>
</evidence>
<dbReference type="SUPFAM" id="SSF51735">
    <property type="entry name" value="NAD(P)-binding Rossmann-fold domains"/>
    <property type="match status" value="1"/>
</dbReference>
<evidence type="ECO:0000259" key="5">
    <source>
        <dbReference type="PROSITE" id="PS50011"/>
    </source>
</evidence>
<comment type="similarity">
    <text evidence="1">Belongs to the short-chain dehydrogenases/reductases (SDR) family.</text>
</comment>
<keyword evidence="2" id="KW-0521">NADP</keyword>
<comment type="caution">
    <text evidence="6">The sequence shown here is derived from an EMBL/GenBank/DDBJ whole genome shotgun (WGS) entry which is preliminary data.</text>
</comment>
<evidence type="ECO:0000313" key="6">
    <source>
        <dbReference type="EMBL" id="OQE10034.1"/>
    </source>
</evidence>
<dbReference type="InterPro" id="IPR036291">
    <property type="entry name" value="NAD(P)-bd_dom_sf"/>
</dbReference>
<dbReference type="PANTHER" id="PTHR24320:SF282">
    <property type="entry name" value="WW DOMAIN-CONTAINING OXIDOREDUCTASE"/>
    <property type="match status" value="1"/>
</dbReference>
<protein>
    <recommendedName>
        <fullName evidence="5">Protein kinase domain-containing protein</fullName>
    </recommendedName>
</protein>
<dbReference type="Pfam" id="PF00069">
    <property type="entry name" value="Pkinase"/>
    <property type="match status" value="1"/>
</dbReference>
<evidence type="ECO:0000256" key="1">
    <source>
        <dbReference type="ARBA" id="ARBA00006484"/>
    </source>
</evidence>
<keyword evidence="4" id="KW-1133">Transmembrane helix</keyword>
<dbReference type="Gene3D" id="1.10.510.10">
    <property type="entry name" value="Transferase(Phosphotransferase) domain 1"/>
    <property type="match status" value="1"/>
</dbReference>
<dbReference type="InterPro" id="IPR011009">
    <property type="entry name" value="Kinase-like_dom_sf"/>
</dbReference>
<feature type="transmembrane region" description="Helical" evidence="4">
    <location>
        <begin position="427"/>
        <end position="445"/>
    </location>
</feature>
<accession>A0A1V6S8H8</accession>
<sequence>MLFTPSNDIPQLSGKVILVTGGNSGLGKAAVVEFCRHQPAQVWLAARNLDKAQAAADEIKQQLPHAPIKVLHVDLSSFDSVKNAAKAFMSSSDRLDILMLNAGVMATPPGQSEDGYELQFGTNHMSHALLTKLLLPVFKQTGENMVSPFIDLSGDSIPLEQVLGSGSSAVVVLRDGLAVKTPLRYCWSSDVEVEMNIEVIQREQDVYRRFQSSNAQCGGIVNCLGFSKEATQLAYMANGDLRTYLETNQPPQQLQLSWFREMARTLEYIHDQRVLVADIASRNFLLDSDMTIKFCDFSEASLLPLDVDMDTIDDNGYTTRIDLGFLGAVIYEVVTGKKCEIDLFKNNLPTDGRATWPRREFLPSTENVWLGSIIEDCWVDGGFRNARSLLQALDSIALHSPAPESLNEKPTLTKGFCFIQKLVDERPIVTLAVILGSLGTLALYINRKQL</sequence>
<dbReference type="Gene3D" id="3.40.50.720">
    <property type="entry name" value="NAD(P)-binding Rossmann-like Domain"/>
    <property type="match status" value="1"/>
</dbReference>
<dbReference type="PRINTS" id="PR00081">
    <property type="entry name" value="GDHRDH"/>
</dbReference>
<dbReference type="PROSITE" id="PS50011">
    <property type="entry name" value="PROTEIN_KINASE_DOM"/>
    <property type="match status" value="1"/>
</dbReference>
<keyword evidence="3" id="KW-0560">Oxidoreductase</keyword>
<feature type="domain" description="Protein kinase" evidence="5">
    <location>
        <begin position="157"/>
        <end position="450"/>
    </location>
</feature>
<dbReference type="Proteomes" id="UP000191518">
    <property type="component" value="Unassembled WGS sequence"/>
</dbReference>
<evidence type="ECO:0000256" key="2">
    <source>
        <dbReference type="ARBA" id="ARBA00022857"/>
    </source>
</evidence>
<keyword evidence="7" id="KW-1185">Reference proteome</keyword>
<keyword evidence="4" id="KW-0812">Transmembrane</keyword>
<dbReference type="EMBL" id="MDYP01000005">
    <property type="protein sequence ID" value="OQE10034.1"/>
    <property type="molecule type" value="Genomic_DNA"/>
</dbReference>
<organism evidence="6 7">
    <name type="scientific">Penicillium vulpinum</name>
    <dbReference type="NCBI Taxonomy" id="29845"/>
    <lineage>
        <taxon>Eukaryota</taxon>
        <taxon>Fungi</taxon>
        <taxon>Dikarya</taxon>
        <taxon>Ascomycota</taxon>
        <taxon>Pezizomycotina</taxon>
        <taxon>Eurotiomycetes</taxon>
        <taxon>Eurotiomycetidae</taxon>
        <taxon>Eurotiales</taxon>
        <taxon>Aspergillaceae</taxon>
        <taxon>Penicillium</taxon>
    </lineage>
</organism>